<dbReference type="Pfam" id="PF04345">
    <property type="entry name" value="Chor_lyase"/>
    <property type="match status" value="1"/>
</dbReference>
<dbReference type="PANTHER" id="PTHR38683:SF1">
    <property type="entry name" value="CHORISMATE PYRUVATE-LYASE"/>
    <property type="match status" value="1"/>
</dbReference>
<feature type="compositionally biased region" description="Low complexity" evidence="6">
    <location>
        <begin position="195"/>
        <end position="207"/>
    </location>
</feature>
<dbReference type="InterPro" id="IPR028978">
    <property type="entry name" value="Chorismate_lyase_/UTRA_dom_sf"/>
</dbReference>
<dbReference type="PANTHER" id="PTHR38683">
    <property type="entry name" value="CHORISMATE PYRUVATE-LYASE"/>
    <property type="match status" value="1"/>
</dbReference>
<dbReference type="EMBL" id="JASGBH010000009">
    <property type="protein sequence ID" value="MDI9234605.1"/>
    <property type="molecule type" value="Genomic_DNA"/>
</dbReference>
<evidence type="ECO:0000256" key="2">
    <source>
        <dbReference type="ARBA" id="ARBA00022688"/>
    </source>
</evidence>
<comment type="function">
    <text evidence="5">Removes the pyruvyl group from chorismate, with concomitant aromatization of the ring, to provide 4-hydroxybenzoate (4HB) for the ubiquinone pathway.</text>
</comment>
<keyword evidence="3 5" id="KW-0456">Lyase</keyword>
<comment type="subcellular location">
    <subcellularLocation>
        <location evidence="5">Cytoplasm</location>
    </subcellularLocation>
</comment>
<keyword evidence="2 5" id="KW-0831">Ubiquinone biosynthesis</keyword>
<keyword evidence="1 5" id="KW-0963">Cytoplasm</keyword>
<feature type="binding site" evidence="5">
    <location>
        <position position="99"/>
    </location>
    <ligand>
        <name>substrate</name>
    </ligand>
</feature>
<organism evidence="7 8">
    <name type="scientific">Limnohabitans lacus</name>
    <dbReference type="NCBI Taxonomy" id="3045173"/>
    <lineage>
        <taxon>Bacteria</taxon>
        <taxon>Pseudomonadati</taxon>
        <taxon>Pseudomonadota</taxon>
        <taxon>Betaproteobacteria</taxon>
        <taxon>Burkholderiales</taxon>
        <taxon>Comamonadaceae</taxon>
        <taxon>Limnohabitans</taxon>
    </lineage>
</organism>
<evidence type="ECO:0000256" key="6">
    <source>
        <dbReference type="SAM" id="MobiDB-lite"/>
    </source>
</evidence>
<reference evidence="7" key="1">
    <citation type="submission" date="2023-05" db="EMBL/GenBank/DDBJ databases">
        <title>Limnohabitans sp. strain HM2-2 Genome sequencing and assembly.</title>
        <authorList>
            <person name="Jung Y."/>
        </authorList>
    </citation>
    <scope>NUCLEOTIDE SEQUENCE</scope>
    <source>
        <strain evidence="7">HM2-2</strain>
    </source>
</reference>
<dbReference type="GO" id="GO:0008813">
    <property type="term" value="F:chorismate lyase activity"/>
    <property type="evidence" value="ECO:0007669"/>
    <property type="project" value="UniProtKB-EC"/>
</dbReference>
<keyword evidence="8" id="KW-1185">Reference proteome</keyword>
<evidence type="ECO:0000313" key="8">
    <source>
        <dbReference type="Proteomes" id="UP001431902"/>
    </source>
</evidence>
<sequence>MKPAHSVSLRRWLAAPGSLSRHLAALGSDYRVRPLREGGLRLLPDEGAGSSRARSQRYWGREVLLYVNGQPLVFARSFTLARAVRGPWRALRRLGTRPLADLLFGVRPAHREVLPPLRLPPASPWHSRVGRALRNYPASPQPRLGVLWMRRALFAQRRGGPALMVQEVFLPAISRRAGPGGRSPATARGWATGPAAASHALSHANAD</sequence>
<dbReference type="InterPro" id="IPR007440">
    <property type="entry name" value="Chorismate--pyruvate_lyase"/>
</dbReference>
<feature type="binding site" evidence="5">
    <location>
        <position position="61"/>
    </location>
    <ligand>
        <name>substrate</name>
    </ligand>
</feature>
<evidence type="ECO:0000313" key="7">
    <source>
        <dbReference type="EMBL" id="MDI9234605.1"/>
    </source>
</evidence>
<feature type="region of interest" description="Disordered" evidence="6">
    <location>
        <begin position="176"/>
        <end position="207"/>
    </location>
</feature>
<comment type="similarity">
    <text evidence="5">Belongs to the UbiC family.</text>
</comment>
<dbReference type="RefSeq" id="WP_158270137.1">
    <property type="nucleotide sequence ID" value="NZ_JASGBH010000009.1"/>
</dbReference>
<dbReference type="SUPFAM" id="SSF64288">
    <property type="entry name" value="Chorismate lyase-like"/>
    <property type="match status" value="1"/>
</dbReference>
<comment type="caution">
    <text evidence="7">The sequence shown here is derived from an EMBL/GenBank/DDBJ whole genome shotgun (WGS) entry which is preliminary data.</text>
</comment>
<name>A0ABT6X903_9BURK</name>
<evidence type="ECO:0000256" key="4">
    <source>
        <dbReference type="ARBA" id="ARBA00023317"/>
    </source>
</evidence>
<dbReference type="EC" id="4.1.3.40" evidence="5"/>
<evidence type="ECO:0000256" key="3">
    <source>
        <dbReference type="ARBA" id="ARBA00023239"/>
    </source>
</evidence>
<proteinExistence type="inferred from homology"/>
<comment type="caution">
    <text evidence="5">Lacks conserved residue(s) required for the propagation of feature annotation.</text>
</comment>
<dbReference type="HAMAP" id="MF_01632">
    <property type="entry name" value="UbiC"/>
    <property type="match status" value="1"/>
</dbReference>
<dbReference type="Proteomes" id="UP001431902">
    <property type="component" value="Unassembled WGS sequence"/>
</dbReference>
<gene>
    <name evidence="5" type="primary">ubiC</name>
    <name evidence="7" type="ORF">QLQ16_12265</name>
</gene>
<protein>
    <recommendedName>
        <fullName evidence="5">Probable chorismate pyruvate-lyase</fullName>
        <shortName evidence="5">CL</shortName>
        <shortName evidence="5">CPL</shortName>
        <ecNumber evidence="5">4.1.3.40</ecNumber>
    </recommendedName>
</protein>
<dbReference type="Gene3D" id="3.40.1410.10">
    <property type="entry name" value="Chorismate lyase-like"/>
    <property type="match status" value="1"/>
</dbReference>
<evidence type="ECO:0000256" key="5">
    <source>
        <dbReference type="HAMAP-Rule" id="MF_01632"/>
    </source>
</evidence>
<comment type="pathway">
    <text evidence="5">Cofactor biosynthesis; ubiquinone biosynthesis.</text>
</comment>
<accession>A0ABT6X903</accession>
<feature type="binding site" evidence="5">
    <location>
        <position position="167"/>
    </location>
    <ligand>
        <name>substrate</name>
    </ligand>
</feature>
<comment type="catalytic activity">
    <reaction evidence="5">
        <text>chorismate = 4-hydroxybenzoate + pyruvate</text>
        <dbReference type="Rhea" id="RHEA:16505"/>
        <dbReference type="ChEBI" id="CHEBI:15361"/>
        <dbReference type="ChEBI" id="CHEBI:17879"/>
        <dbReference type="ChEBI" id="CHEBI:29748"/>
        <dbReference type="EC" id="4.1.3.40"/>
    </reaction>
</comment>
<keyword evidence="4 5" id="KW-0670">Pyruvate</keyword>
<evidence type="ECO:0000256" key="1">
    <source>
        <dbReference type="ARBA" id="ARBA00022490"/>
    </source>
</evidence>